<reference evidence="1 2" key="1">
    <citation type="submission" date="2016-11" db="EMBL/GenBank/DDBJ databases">
        <title>Complete genome sequence of Sulfitobacter sp. AM1-D1, a toxic bacteria associated with marine dinoflagellate Alexandrium minutum in East China Sea.</title>
        <authorList>
            <person name="Yang Q."/>
            <person name="Zhang X."/>
            <person name="Tian X."/>
        </authorList>
    </citation>
    <scope>NUCLEOTIDE SEQUENCE [LARGE SCALE GENOMIC DNA]</scope>
    <source>
        <strain evidence="1 2">AM1-D1</strain>
    </source>
</reference>
<dbReference type="Pfam" id="PF07370">
    <property type="entry name" value="DUF1489"/>
    <property type="match status" value="1"/>
</dbReference>
<protein>
    <submittedName>
        <fullName evidence="1">Lysophospholipase</fullName>
    </submittedName>
</protein>
<dbReference type="AlphaFoldDB" id="A0A1J0WJ81"/>
<dbReference type="STRING" id="1917485.BOO69_13915"/>
<dbReference type="KEGG" id="suam:BOO69_13915"/>
<dbReference type="InterPro" id="IPR008320">
    <property type="entry name" value="UCP032025"/>
</dbReference>
<gene>
    <name evidence="1" type="ORF">BOO69_13915</name>
</gene>
<organism evidence="1 2">
    <name type="scientific">Sulfitobacter alexandrii</name>
    <dbReference type="NCBI Taxonomy" id="1917485"/>
    <lineage>
        <taxon>Bacteria</taxon>
        <taxon>Pseudomonadati</taxon>
        <taxon>Pseudomonadota</taxon>
        <taxon>Alphaproteobacteria</taxon>
        <taxon>Rhodobacterales</taxon>
        <taxon>Roseobacteraceae</taxon>
        <taxon>Sulfitobacter</taxon>
    </lineage>
</organism>
<keyword evidence="2" id="KW-1185">Reference proteome</keyword>
<evidence type="ECO:0000313" key="2">
    <source>
        <dbReference type="Proteomes" id="UP000181897"/>
    </source>
</evidence>
<evidence type="ECO:0000313" key="1">
    <source>
        <dbReference type="EMBL" id="APE44380.1"/>
    </source>
</evidence>
<dbReference type="Proteomes" id="UP000181897">
    <property type="component" value="Chromosome"/>
</dbReference>
<dbReference type="EMBL" id="CP018076">
    <property type="protein sequence ID" value="APE44380.1"/>
    <property type="molecule type" value="Genomic_DNA"/>
</dbReference>
<proteinExistence type="predicted"/>
<dbReference type="PIRSF" id="PIRSF032025">
    <property type="entry name" value="UCP032025"/>
    <property type="match status" value="1"/>
</dbReference>
<accession>A0A1J0WJ81</accession>
<sequence length="159" mass="18168">MDYLISWLRGESGEKPVDKYVNLIKLSVGTESVEDLQAWQRQRSKQIKDGKYYHITRMWPKREAEVLNGGSIYWVIKGEVLARQRVLGFDEKIGSDGIRRCGIVLDPEIVRVSPALRRPFQGWRYLDPADAPRDLRKGEKGDSALPSELDRALSEIGVI</sequence>
<name>A0A1J0WJ81_9RHOB</name>